<keyword evidence="2" id="KW-1185">Reference proteome</keyword>
<reference evidence="1 2" key="1">
    <citation type="journal article" date="2016" name="Nat. Commun.">
        <title>Ectomycorrhizal ecology is imprinted in the genome of the dominant symbiotic fungus Cenococcum geophilum.</title>
        <authorList>
            <consortium name="DOE Joint Genome Institute"/>
            <person name="Peter M."/>
            <person name="Kohler A."/>
            <person name="Ohm R.A."/>
            <person name="Kuo A."/>
            <person name="Krutzmann J."/>
            <person name="Morin E."/>
            <person name="Arend M."/>
            <person name="Barry K.W."/>
            <person name="Binder M."/>
            <person name="Choi C."/>
            <person name="Clum A."/>
            <person name="Copeland A."/>
            <person name="Grisel N."/>
            <person name="Haridas S."/>
            <person name="Kipfer T."/>
            <person name="LaButti K."/>
            <person name="Lindquist E."/>
            <person name="Lipzen A."/>
            <person name="Maire R."/>
            <person name="Meier B."/>
            <person name="Mihaltcheva S."/>
            <person name="Molinier V."/>
            <person name="Murat C."/>
            <person name="Poggeler S."/>
            <person name="Quandt C.A."/>
            <person name="Sperisen C."/>
            <person name="Tritt A."/>
            <person name="Tisserant E."/>
            <person name="Crous P.W."/>
            <person name="Henrissat B."/>
            <person name="Nehls U."/>
            <person name="Egli S."/>
            <person name="Spatafora J.W."/>
            <person name="Grigoriev I.V."/>
            <person name="Martin F.M."/>
        </authorList>
    </citation>
    <scope>NUCLEOTIDE SEQUENCE [LARGE SCALE GENOMIC DNA]</scope>
    <source>
        <strain evidence="1 2">CBS 459.81</strain>
    </source>
</reference>
<evidence type="ECO:0000313" key="2">
    <source>
        <dbReference type="Proteomes" id="UP000250266"/>
    </source>
</evidence>
<dbReference type="AlphaFoldDB" id="A0A8E2J956"/>
<organism evidence="1 2">
    <name type="scientific">Lepidopterella palustris CBS 459.81</name>
    <dbReference type="NCBI Taxonomy" id="1314670"/>
    <lineage>
        <taxon>Eukaryota</taxon>
        <taxon>Fungi</taxon>
        <taxon>Dikarya</taxon>
        <taxon>Ascomycota</taxon>
        <taxon>Pezizomycotina</taxon>
        <taxon>Dothideomycetes</taxon>
        <taxon>Pleosporomycetidae</taxon>
        <taxon>Mytilinidiales</taxon>
        <taxon>Argynnaceae</taxon>
        <taxon>Lepidopterella</taxon>
    </lineage>
</organism>
<name>A0A8E2J956_9PEZI</name>
<protein>
    <submittedName>
        <fullName evidence="1">Uncharacterized protein</fullName>
    </submittedName>
</protein>
<dbReference type="EMBL" id="KV745582">
    <property type="protein sequence ID" value="OCK74024.1"/>
    <property type="molecule type" value="Genomic_DNA"/>
</dbReference>
<dbReference type="Proteomes" id="UP000250266">
    <property type="component" value="Unassembled WGS sequence"/>
</dbReference>
<accession>A0A8E2J956</accession>
<feature type="non-terminal residue" evidence="1">
    <location>
        <position position="1"/>
    </location>
</feature>
<proteinExistence type="predicted"/>
<evidence type="ECO:0000313" key="1">
    <source>
        <dbReference type="EMBL" id="OCK74024.1"/>
    </source>
</evidence>
<gene>
    <name evidence="1" type="ORF">K432DRAFT_311541</name>
</gene>
<dbReference type="OrthoDB" id="5425890at2759"/>
<sequence>AIVPKNVYNIDKTSVILSMPGSVKVLISKNNLQGYKGARIKRTVVTAAKCVMSNSRYLNSIII</sequence>